<comment type="caution">
    <text evidence="1">The sequence shown here is derived from an EMBL/GenBank/DDBJ whole genome shotgun (WGS) entry which is preliminary data.</text>
</comment>
<dbReference type="Proteomes" id="UP001165395">
    <property type="component" value="Unassembled WGS sequence"/>
</dbReference>
<accession>A0ABS8DAA0</accession>
<protein>
    <submittedName>
        <fullName evidence="1">Uncharacterized protein</fullName>
    </submittedName>
</protein>
<dbReference type="RefSeq" id="WP_227181968.1">
    <property type="nucleotide sequence ID" value="NZ_JAJBZT010000012.1"/>
</dbReference>
<keyword evidence="2" id="KW-1185">Reference proteome</keyword>
<evidence type="ECO:0000313" key="2">
    <source>
        <dbReference type="Proteomes" id="UP001165395"/>
    </source>
</evidence>
<proteinExistence type="predicted"/>
<dbReference type="EMBL" id="JAJBZT010000012">
    <property type="protein sequence ID" value="MCB6185137.1"/>
    <property type="molecule type" value="Genomic_DNA"/>
</dbReference>
<name>A0ABS8DAA0_9NEIS</name>
<organism evidence="1 2">
    <name type="scientific">Leeia speluncae</name>
    <dbReference type="NCBI Taxonomy" id="2884804"/>
    <lineage>
        <taxon>Bacteria</taxon>
        <taxon>Pseudomonadati</taxon>
        <taxon>Pseudomonadota</taxon>
        <taxon>Betaproteobacteria</taxon>
        <taxon>Neisseriales</taxon>
        <taxon>Leeiaceae</taxon>
        <taxon>Leeia</taxon>
    </lineage>
</organism>
<evidence type="ECO:0000313" key="1">
    <source>
        <dbReference type="EMBL" id="MCB6185137.1"/>
    </source>
</evidence>
<gene>
    <name evidence="1" type="ORF">LIN78_16435</name>
</gene>
<sequence length="296" mass="34045">MPIEALKLAFLQVESAVSKLEQLVLEYEQRASIDFKILPLNTELQSVSRILLAYKALTYIDGQSADSIRSWHGYCILPSYLILQAKEVNLRKLAFAEALSAYWKAEIKNETGKLLGLPGRQQRLAAELRSVGLARVHLLQTMRQIPIIDHELDYAGFSLVNKEVKTKTYSSDQVRIMLNDAGFSTSRFEEICKLQPNASFCRVIPCPPRMVMNYKVSEPILTWGKMRDRFHIRAELPVLIVKPENGEQVRIKLPRTNTSEHRKVRTDKRRSEEMVLPELGLYLKLPRKNIEVVRNK</sequence>
<reference evidence="1" key="1">
    <citation type="submission" date="2021-10" db="EMBL/GenBank/DDBJ databases">
        <title>The complete genome sequence of Leeia sp. TBRC 13508.</title>
        <authorList>
            <person name="Charoenyingcharoen P."/>
            <person name="Yukphan P."/>
        </authorList>
    </citation>
    <scope>NUCLEOTIDE SEQUENCE</scope>
    <source>
        <strain evidence="1">TBRC 13508</strain>
    </source>
</reference>